<dbReference type="RefSeq" id="WP_187256006.1">
    <property type="nucleotide sequence ID" value="NZ_JBHULF010000019.1"/>
</dbReference>
<comment type="caution">
    <text evidence="2">The sequence shown here is derived from an EMBL/GenBank/DDBJ whole genome shotgun (WGS) entry which is preliminary data.</text>
</comment>
<keyword evidence="1" id="KW-1133">Transmembrane helix</keyword>
<reference evidence="2 3" key="1">
    <citation type="submission" date="2016-07" db="EMBL/GenBank/DDBJ databases">
        <title>Genome analysis of Flavihumibacter stibioxidans YS-17.</title>
        <authorList>
            <person name="Shi K."/>
            <person name="Han Y."/>
            <person name="Wang G."/>
        </authorList>
    </citation>
    <scope>NUCLEOTIDE SEQUENCE [LARGE SCALE GENOMIC DNA]</scope>
    <source>
        <strain evidence="2 3">YS-17</strain>
    </source>
</reference>
<accession>A0ABR7M6N0</accession>
<keyword evidence="1" id="KW-0472">Membrane</keyword>
<feature type="transmembrane region" description="Helical" evidence="1">
    <location>
        <begin position="9"/>
        <end position="33"/>
    </location>
</feature>
<feature type="transmembrane region" description="Helical" evidence="1">
    <location>
        <begin position="69"/>
        <end position="90"/>
    </location>
</feature>
<name>A0ABR7M6N0_9BACT</name>
<evidence type="ECO:0000313" key="2">
    <source>
        <dbReference type="EMBL" id="MBC6490642.1"/>
    </source>
</evidence>
<organism evidence="2 3">
    <name type="scientific">Flavihumibacter stibioxidans</name>
    <dbReference type="NCBI Taxonomy" id="1834163"/>
    <lineage>
        <taxon>Bacteria</taxon>
        <taxon>Pseudomonadati</taxon>
        <taxon>Bacteroidota</taxon>
        <taxon>Chitinophagia</taxon>
        <taxon>Chitinophagales</taxon>
        <taxon>Chitinophagaceae</taxon>
        <taxon>Flavihumibacter</taxon>
    </lineage>
</organism>
<protein>
    <submittedName>
        <fullName evidence="2">Uncharacterized protein</fullName>
    </submittedName>
</protein>
<evidence type="ECO:0000313" key="3">
    <source>
        <dbReference type="Proteomes" id="UP000765802"/>
    </source>
</evidence>
<evidence type="ECO:0000256" key="1">
    <source>
        <dbReference type="SAM" id="Phobius"/>
    </source>
</evidence>
<proteinExistence type="predicted"/>
<keyword evidence="1" id="KW-0812">Transmembrane</keyword>
<dbReference type="Proteomes" id="UP000765802">
    <property type="component" value="Unassembled WGS sequence"/>
</dbReference>
<sequence>MKNIILKIALVNVLIAILLLILFYFSAFLSGYGSNASYLPQEKKLFVKFIIFHFVPAVFFLYRYKQFNLAGICTMILTIAVMYLLAAWQFEYFS</sequence>
<dbReference type="EMBL" id="MBUA01000002">
    <property type="protein sequence ID" value="MBC6490642.1"/>
    <property type="molecule type" value="Genomic_DNA"/>
</dbReference>
<keyword evidence="3" id="KW-1185">Reference proteome</keyword>
<feature type="transmembrane region" description="Helical" evidence="1">
    <location>
        <begin position="45"/>
        <end position="62"/>
    </location>
</feature>
<gene>
    <name evidence="2" type="ORF">BC349_19360</name>
</gene>